<keyword evidence="1" id="KW-0732">Signal</keyword>
<evidence type="ECO:0000313" key="2">
    <source>
        <dbReference type="EMBL" id="UTV27809.1"/>
    </source>
</evidence>
<proteinExistence type="predicted"/>
<organism evidence="2 3">
    <name type="scientific">Photobacterium atrarenae</name>
    <dbReference type="NCBI Taxonomy" id="865757"/>
    <lineage>
        <taxon>Bacteria</taxon>
        <taxon>Pseudomonadati</taxon>
        <taxon>Pseudomonadota</taxon>
        <taxon>Gammaproteobacteria</taxon>
        <taxon>Vibrionales</taxon>
        <taxon>Vibrionaceae</taxon>
        <taxon>Photobacterium</taxon>
    </lineage>
</organism>
<evidence type="ECO:0000313" key="3">
    <source>
        <dbReference type="Proteomes" id="UP001057998"/>
    </source>
</evidence>
<feature type="chain" id="PRO_5045150155" description="PpiC domain-containing protein" evidence="1">
    <location>
        <begin position="23"/>
        <end position="333"/>
    </location>
</feature>
<feature type="signal peptide" evidence="1">
    <location>
        <begin position="1"/>
        <end position="22"/>
    </location>
</feature>
<dbReference type="EMBL" id="CP101508">
    <property type="protein sequence ID" value="UTV27809.1"/>
    <property type="molecule type" value="Genomic_DNA"/>
</dbReference>
<dbReference type="Proteomes" id="UP001057998">
    <property type="component" value="Chromosome 1"/>
</dbReference>
<reference evidence="2" key="1">
    <citation type="submission" date="2022-07" db="EMBL/GenBank/DDBJ databases">
        <title>Genome sequencing of Photobacterium atrarenae GJH2-4.</title>
        <authorList>
            <person name="Park S.-J."/>
        </authorList>
    </citation>
    <scope>NUCLEOTIDE SEQUENCE</scope>
    <source>
        <strain evidence="2">GJH2-4</strain>
    </source>
</reference>
<dbReference type="RefSeq" id="WP_255389061.1">
    <property type="nucleotide sequence ID" value="NZ_CP101508.1"/>
</dbReference>
<protein>
    <recommendedName>
        <fullName evidence="4">PpiC domain-containing protein</fullName>
    </recommendedName>
</protein>
<sequence length="333" mass="37089">MMRQTWSLMLLLFAGSLHPAVAAQEVSQQQLDQVTTSARVQDRVMALTKLYNRSDFRALEFNLSQLPLLQQEAVRAQLVAHALAHGALDQAKADWLQAQSDRKQAFTVVEQGDGYQITQSAFHYPTQARSLVRQWQETLLGQDMVAQAEAGELVLSRWLAGDLHTQQTRRDLFLHYLPQLSAQAIADLVAQFASDSQLMWLPDNGVIANLAAASGDPAMYHLLWRRRTDRYSQAELNRLAAKAPAPAAVEQLMAATMNPSLKPQAYKALITLKPLPAEARAFLAQKLDEVDDGRLVASELARHGYSQWLTQLAADSRNPLRQKHLQAALALEP</sequence>
<evidence type="ECO:0000256" key="1">
    <source>
        <dbReference type="SAM" id="SignalP"/>
    </source>
</evidence>
<accession>A0ABY5GFD3</accession>
<keyword evidence="3" id="KW-1185">Reference proteome</keyword>
<evidence type="ECO:0008006" key="4">
    <source>
        <dbReference type="Google" id="ProtNLM"/>
    </source>
</evidence>
<gene>
    <name evidence="2" type="ORF">NNL38_00310</name>
</gene>
<name>A0ABY5GFD3_9GAMM</name>